<accession>A0A239EVZ4</accession>
<evidence type="ECO:0000313" key="1">
    <source>
        <dbReference type="EMBL" id="SNS48789.1"/>
    </source>
</evidence>
<evidence type="ECO:0000313" key="2">
    <source>
        <dbReference type="Proteomes" id="UP000198393"/>
    </source>
</evidence>
<gene>
    <name evidence="1" type="ORF">SAMN05421640_0354</name>
</gene>
<protein>
    <recommendedName>
        <fullName evidence="3">Right handed beta helix region</fullName>
    </recommendedName>
</protein>
<dbReference type="AlphaFoldDB" id="A0A239EVZ4"/>
<reference evidence="1 2" key="1">
    <citation type="submission" date="2017-06" db="EMBL/GenBank/DDBJ databases">
        <authorList>
            <person name="Kim H.J."/>
            <person name="Triplett B.A."/>
        </authorList>
    </citation>
    <scope>NUCLEOTIDE SEQUENCE [LARGE SCALE GENOMIC DNA]</scope>
    <source>
        <strain evidence="1 2">DSM 19307</strain>
    </source>
</reference>
<organism evidence="1 2">
    <name type="scientific">Ekhidna lutea</name>
    <dbReference type="NCBI Taxonomy" id="447679"/>
    <lineage>
        <taxon>Bacteria</taxon>
        <taxon>Pseudomonadati</taxon>
        <taxon>Bacteroidota</taxon>
        <taxon>Cytophagia</taxon>
        <taxon>Cytophagales</taxon>
        <taxon>Reichenbachiellaceae</taxon>
        <taxon>Ekhidna</taxon>
    </lineage>
</organism>
<name>A0A239EVZ4_EKHLU</name>
<dbReference type="RefSeq" id="WP_089355128.1">
    <property type="nucleotide sequence ID" value="NZ_FZPD01000001.1"/>
</dbReference>
<proteinExistence type="predicted"/>
<dbReference type="SUPFAM" id="SSF51126">
    <property type="entry name" value="Pectin lyase-like"/>
    <property type="match status" value="1"/>
</dbReference>
<evidence type="ECO:0008006" key="3">
    <source>
        <dbReference type="Google" id="ProtNLM"/>
    </source>
</evidence>
<sequence>MKRLISLSFLLVAFFAGFSQNIWIADNRPTAPTGAHIFADVTSAIAAASPGDIIHVIPSQFTYPNFTVTKDSLTFFGIGYNPNKEQPSVVFVTNVTIDVGVFGTRLSGINIATLFIGTSATGSLGNIFIENGEIDEIEGSNCCGQTTVSSIIIRNCILGQNLQGSNHVINLRDTYVSSTSVVITNNIIMGSNTTSSGGYGSISVTDAIIKNNLFLGNGSTTDFAFNDMQTSTISNNIFLGRQPITDATGGDVGNSTFNNNITFGAVNDTIPTGNGNTSNGDLINTDPLLVNVPIVDDWDFTYDPSPDTGSPAIGAGNDGNDIGVSGGTIPYSSTGSPLPVIQVLRLPEIIQEGTDTNATIEAEGN</sequence>
<dbReference type="EMBL" id="FZPD01000001">
    <property type="protein sequence ID" value="SNS48789.1"/>
    <property type="molecule type" value="Genomic_DNA"/>
</dbReference>
<dbReference type="InterPro" id="IPR011050">
    <property type="entry name" value="Pectin_lyase_fold/virulence"/>
</dbReference>
<dbReference type="Proteomes" id="UP000198393">
    <property type="component" value="Unassembled WGS sequence"/>
</dbReference>
<dbReference type="OrthoDB" id="669576at2"/>
<keyword evidence="2" id="KW-1185">Reference proteome</keyword>